<comment type="similarity">
    <text evidence="7">Belongs to the drug/metabolite transporter (DMT) superfamily. Small multidrug resistance (SMR) (TC 2.A.7.1) family.</text>
</comment>
<dbReference type="InterPro" id="IPR000390">
    <property type="entry name" value="Small_drug/metabolite_transptr"/>
</dbReference>
<sequence length="107" mass="11445">MSWLWLLLSIACEVAATLSMRASDGLKRKRWIPAIVVGYAAAFTALAFALDAGMPLGIAYGIWTAVGIVVVAVCARMLWKDPLTRRMLVGIALVAIGVLLVELGTLM</sequence>
<accession>A0A852R8M7</accession>
<gene>
    <name evidence="9" type="ORF">BJ960_001582</name>
</gene>
<keyword evidence="5 8" id="KW-1133">Transmembrane helix</keyword>
<proteinExistence type="inferred from homology"/>
<feature type="transmembrane region" description="Helical" evidence="8">
    <location>
        <begin position="85"/>
        <end position="106"/>
    </location>
</feature>
<feature type="transmembrane region" description="Helical" evidence="8">
    <location>
        <begin position="57"/>
        <end position="79"/>
    </location>
</feature>
<comment type="caution">
    <text evidence="9">The sequence shown here is derived from an EMBL/GenBank/DDBJ whole genome shotgun (WGS) entry which is preliminary data.</text>
</comment>
<dbReference type="Gene3D" id="1.10.3730.20">
    <property type="match status" value="1"/>
</dbReference>
<keyword evidence="6 8" id="KW-0472">Membrane</keyword>
<dbReference type="AlphaFoldDB" id="A0A852R8M7"/>
<evidence type="ECO:0000256" key="7">
    <source>
        <dbReference type="RuleBase" id="RU003942"/>
    </source>
</evidence>
<reference evidence="9 10" key="1">
    <citation type="submission" date="2020-07" db="EMBL/GenBank/DDBJ databases">
        <title>Sequencing the genomes of 1000 actinobacteria strains.</title>
        <authorList>
            <person name="Klenk H.-P."/>
        </authorList>
    </citation>
    <scope>NUCLEOTIDE SEQUENCE [LARGE SCALE GENOMIC DNA]</scope>
    <source>
        <strain evidence="9 10">DSM 17380</strain>
    </source>
</reference>
<feature type="transmembrane region" description="Helical" evidence="8">
    <location>
        <begin position="31"/>
        <end position="50"/>
    </location>
</feature>
<organism evidence="9 10">
    <name type="scientific">Leucobacter aridicollis</name>
    <dbReference type="NCBI Taxonomy" id="283878"/>
    <lineage>
        <taxon>Bacteria</taxon>
        <taxon>Bacillati</taxon>
        <taxon>Actinomycetota</taxon>
        <taxon>Actinomycetes</taxon>
        <taxon>Micrococcales</taxon>
        <taxon>Microbacteriaceae</taxon>
        <taxon>Leucobacter</taxon>
    </lineage>
</organism>
<evidence type="ECO:0000256" key="8">
    <source>
        <dbReference type="SAM" id="Phobius"/>
    </source>
</evidence>
<dbReference type="PANTHER" id="PTHR30561:SF1">
    <property type="entry name" value="MULTIDRUG TRANSPORTER EMRE"/>
    <property type="match status" value="1"/>
</dbReference>
<dbReference type="Proteomes" id="UP000586095">
    <property type="component" value="Unassembled WGS sequence"/>
</dbReference>
<dbReference type="SUPFAM" id="SSF103481">
    <property type="entry name" value="Multidrug resistance efflux transporter EmrE"/>
    <property type="match status" value="1"/>
</dbReference>
<evidence type="ECO:0000256" key="6">
    <source>
        <dbReference type="ARBA" id="ARBA00023136"/>
    </source>
</evidence>
<evidence type="ECO:0000256" key="2">
    <source>
        <dbReference type="ARBA" id="ARBA00022448"/>
    </source>
</evidence>
<keyword evidence="3" id="KW-1003">Cell membrane</keyword>
<dbReference type="PANTHER" id="PTHR30561">
    <property type="entry name" value="SMR FAMILY PROTON-DEPENDENT DRUG EFFLUX TRANSPORTER SUGE"/>
    <property type="match status" value="1"/>
</dbReference>
<evidence type="ECO:0000256" key="3">
    <source>
        <dbReference type="ARBA" id="ARBA00022475"/>
    </source>
</evidence>
<dbReference type="EMBL" id="JACCBD010000001">
    <property type="protein sequence ID" value="NYD26779.1"/>
    <property type="molecule type" value="Genomic_DNA"/>
</dbReference>
<dbReference type="Pfam" id="PF00893">
    <property type="entry name" value="Multi_Drug_Res"/>
    <property type="match status" value="1"/>
</dbReference>
<dbReference type="InterPro" id="IPR045324">
    <property type="entry name" value="Small_multidrug_res"/>
</dbReference>
<dbReference type="GO" id="GO:0022857">
    <property type="term" value="F:transmembrane transporter activity"/>
    <property type="evidence" value="ECO:0007669"/>
    <property type="project" value="InterPro"/>
</dbReference>
<evidence type="ECO:0000256" key="1">
    <source>
        <dbReference type="ARBA" id="ARBA00004651"/>
    </source>
</evidence>
<keyword evidence="4 7" id="KW-0812">Transmembrane</keyword>
<dbReference type="InterPro" id="IPR037185">
    <property type="entry name" value="EmrE-like"/>
</dbReference>
<protein>
    <submittedName>
        <fullName evidence="9">Small multidrug resistance pump</fullName>
    </submittedName>
</protein>
<keyword evidence="10" id="KW-1185">Reference proteome</keyword>
<comment type="subcellular location">
    <subcellularLocation>
        <location evidence="1 7">Cell membrane</location>
        <topology evidence="1 7">Multi-pass membrane protein</topology>
    </subcellularLocation>
</comment>
<keyword evidence="2" id="KW-0813">Transport</keyword>
<evidence type="ECO:0000313" key="10">
    <source>
        <dbReference type="Proteomes" id="UP000586095"/>
    </source>
</evidence>
<evidence type="ECO:0000313" key="9">
    <source>
        <dbReference type="EMBL" id="NYD26779.1"/>
    </source>
</evidence>
<dbReference type="GO" id="GO:0005886">
    <property type="term" value="C:plasma membrane"/>
    <property type="evidence" value="ECO:0007669"/>
    <property type="project" value="UniProtKB-SubCell"/>
</dbReference>
<evidence type="ECO:0000256" key="5">
    <source>
        <dbReference type="ARBA" id="ARBA00022989"/>
    </source>
</evidence>
<dbReference type="RefSeq" id="WP_185986882.1">
    <property type="nucleotide sequence ID" value="NZ_BAAALZ010000001.1"/>
</dbReference>
<name>A0A852R8M7_9MICO</name>
<evidence type="ECO:0000256" key="4">
    <source>
        <dbReference type="ARBA" id="ARBA00022692"/>
    </source>
</evidence>